<organism evidence="1">
    <name type="scientific">Vicia faba</name>
    <name type="common">Broad bean</name>
    <name type="synonym">Faba vulgaris</name>
    <dbReference type="NCBI Taxonomy" id="3906"/>
    <lineage>
        <taxon>Eukaryota</taxon>
        <taxon>Viridiplantae</taxon>
        <taxon>Streptophyta</taxon>
        <taxon>Embryophyta</taxon>
        <taxon>Tracheophyta</taxon>
        <taxon>Spermatophyta</taxon>
        <taxon>Magnoliopsida</taxon>
        <taxon>eudicotyledons</taxon>
        <taxon>Gunneridae</taxon>
        <taxon>Pentapetalae</taxon>
        <taxon>rosids</taxon>
        <taxon>fabids</taxon>
        <taxon>Fabales</taxon>
        <taxon>Fabaceae</taxon>
        <taxon>Papilionoideae</taxon>
        <taxon>50 kb inversion clade</taxon>
        <taxon>NPAAA clade</taxon>
        <taxon>Hologalegina</taxon>
        <taxon>IRL clade</taxon>
        <taxon>Fabeae</taxon>
        <taxon>Vicia</taxon>
    </lineage>
</organism>
<name>R4IUC3_VICFA</name>
<proteinExistence type="predicted"/>
<dbReference type="AlphaFoldDB" id="R4IUC3"/>
<accession>R4IUC3</accession>
<geneLocation type="mitochondrion" evidence="1"/>
<protein>
    <submittedName>
        <fullName evidence="1">Uncharacterized protein</fullName>
    </submittedName>
</protein>
<keyword evidence="1" id="KW-0496">Mitochondrion</keyword>
<reference evidence="1" key="1">
    <citation type="journal article" date="2013" name="Front. Plant Sci.">
        <title>Mitochondrial Genome Sequence of the Legume Vicia faba.</title>
        <authorList>
            <person name="Negruk V."/>
        </authorList>
    </citation>
    <scope>NUCLEOTIDE SEQUENCE</scope>
</reference>
<sequence>MEFLVGFLPLEEQSPQEVVQSPNPVSGILHVATRSRLMGERRGLNPRVVDSQSTALIHLATSAPTPALVLVSIYDQILSEPPYDRYQREAFSYTITIVVASLFRVFWN</sequence>
<evidence type="ECO:0000313" key="1">
    <source>
        <dbReference type="EMBL" id="AGC78986.1"/>
    </source>
</evidence>
<dbReference type="EMBL" id="KC189947">
    <property type="protein sequence ID" value="AGC78986.1"/>
    <property type="molecule type" value="Genomic_DNA"/>
</dbReference>